<gene>
    <name evidence="2" type="ORF">HNQ88_002169</name>
</gene>
<evidence type="ECO:0000313" key="2">
    <source>
        <dbReference type="EMBL" id="MDR6239132.1"/>
    </source>
</evidence>
<comment type="caution">
    <text evidence="2">The sequence shown here is derived from an EMBL/GenBank/DDBJ whole genome shotgun (WGS) entry which is preliminary data.</text>
</comment>
<keyword evidence="3" id="KW-1185">Reference proteome</keyword>
<sequence length="231" mass="26641">MFNQHSNGLSIPPPEHDKFPQIYPSADFKPPTASISLEEEMKYWESLSIEDLDDLLSQLPEDNHEVSEEELEKELLEIIGDEDLSEEDLMIMELEKELKGSAEESIPDLDDEFKTIEREIQQHRASQLPELIKGFRKQRKSLRKEIKGLKSIKQKNNPELTGFSSQDRQAQIDQAIRDSMKNFDELGRIKTAMKQELKALKQKKSNSSKWAKKAKMIAKSIKNISSRSTRA</sequence>
<organism evidence="2 3">
    <name type="scientific">Aureibacter tunicatorum</name>
    <dbReference type="NCBI Taxonomy" id="866807"/>
    <lineage>
        <taxon>Bacteria</taxon>
        <taxon>Pseudomonadati</taxon>
        <taxon>Bacteroidota</taxon>
        <taxon>Cytophagia</taxon>
        <taxon>Cytophagales</taxon>
        <taxon>Persicobacteraceae</taxon>
        <taxon>Aureibacter</taxon>
    </lineage>
</organism>
<name>A0AAE3XLK3_9BACT</name>
<dbReference type="Proteomes" id="UP001185092">
    <property type="component" value="Unassembled WGS sequence"/>
</dbReference>
<protein>
    <submittedName>
        <fullName evidence="2">Uncharacterized protein</fullName>
    </submittedName>
</protein>
<proteinExistence type="predicted"/>
<reference evidence="2" key="1">
    <citation type="submission" date="2023-07" db="EMBL/GenBank/DDBJ databases">
        <title>Genomic Encyclopedia of Type Strains, Phase IV (KMG-IV): sequencing the most valuable type-strain genomes for metagenomic binning, comparative biology and taxonomic classification.</title>
        <authorList>
            <person name="Goeker M."/>
        </authorList>
    </citation>
    <scope>NUCLEOTIDE SEQUENCE</scope>
    <source>
        <strain evidence="2">DSM 26174</strain>
    </source>
</reference>
<dbReference type="RefSeq" id="WP_309938675.1">
    <property type="nucleotide sequence ID" value="NZ_AP025305.1"/>
</dbReference>
<evidence type="ECO:0000256" key="1">
    <source>
        <dbReference type="SAM" id="MobiDB-lite"/>
    </source>
</evidence>
<accession>A0AAE3XLK3</accession>
<dbReference type="AlphaFoldDB" id="A0AAE3XLK3"/>
<dbReference type="EMBL" id="JAVDQD010000002">
    <property type="protein sequence ID" value="MDR6239132.1"/>
    <property type="molecule type" value="Genomic_DNA"/>
</dbReference>
<feature type="region of interest" description="Disordered" evidence="1">
    <location>
        <begin position="1"/>
        <end position="31"/>
    </location>
</feature>
<evidence type="ECO:0000313" key="3">
    <source>
        <dbReference type="Proteomes" id="UP001185092"/>
    </source>
</evidence>